<organism evidence="1 2">
    <name type="scientific">Natronincola ferrireducens</name>
    <dbReference type="NCBI Taxonomy" id="393762"/>
    <lineage>
        <taxon>Bacteria</taxon>
        <taxon>Bacillati</taxon>
        <taxon>Bacillota</taxon>
        <taxon>Clostridia</taxon>
        <taxon>Peptostreptococcales</taxon>
        <taxon>Natronincolaceae</taxon>
        <taxon>Natronincola</taxon>
    </lineage>
</organism>
<reference evidence="1 2" key="1">
    <citation type="submission" date="2016-10" db="EMBL/GenBank/DDBJ databases">
        <authorList>
            <person name="de Groot N.N."/>
        </authorList>
    </citation>
    <scope>NUCLEOTIDE SEQUENCE [LARGE SCALE GENOMIC DNA]</scope>
    <source>
        <strain evidence="1 2">DSM 18346</strain>
    </source>
</reference>
<dbReference type="AlphaFoldDB" id="A0A1G8Z8Z2"/>
<dbReference type="EMBL" id="FNFP01000001">
    <property type="protein sequence ID" value="SDK11566.1"/>
    <property type="molecule type" value="Genomic_DNA"/>
</dbReference>
<dbReference type="Proteomes" id="UP000198718">
    <property type="component" value="Unassembled WGS sequence"/>
</dbReference>
<protein>
    <submittedName>
        <fullName evidence="1">Uncharacterized protein</fullName>
    </submittedName>
</protein>
<gene>
    <name evidence="1" type="ORF">SAMN05660472_00776</name>
</gene>
<dbReference type="STRING" id="393762.SAMN05660472_00776"/>
<name>A0A1G8Z8Z2_9FIRM</name>
<dbReference type="RefSeq" id="WP_176762042.1">
    <property type="nucleotide sequence ID" value="NZ_FNFP01000001.1"/>
</dbReference>
<accession>A0A1G8Z8Z2</accession>
<proteinExistence type="predicted"/>
<sequence>MINNKDKEFPILQTERLILRELTEEDASTAKGIFLWGPIQKLRQWGDVNM</sequence>
<keyword evidence="2" id="KW-1185">Reference proteome</keyword>
<evidence type="ECO:0000313" key="2">
    <source>
        <dbReference type="Proteomes" id="UP000198718"/>
    </source>
</evidence>
<evidence type="ECO:0000313" key="1">
    <source>
        <dbReference type="EMBL" id="SDK11566.1"/>
    </source>
</evidence>